<accession>A0ABX7EXR7</accession>
<gene>
    <name evidence="2" type="ORF">D4A92_15940</name>
</gene>
<dbReference type="InterPro" id="IPR010879">
    <property type="entry name" value="DUF1508"/>
</dbReference>
<protein>
    <submittedName>
        <fullName evidence="2">DUF1508 domain-containing protein</fullName>
    </submittedName>
</protein>
<sequence>MESCKDRNGDTWEIYKSDGWRWRRTAPNGRIVGASAESYVNKSDCISNAQRNGMTCTPK</sequence>
<reference evidence="2 3" key="1">
    <citation type="submission" date="2018-09" db="EMBL/GenBank/DDBJ databases">
        <title>Rhizobium sp. MAE2-X.</title>
        <authorList>
            <person name="Lee Y."/>
            <person name="Jeon C.O."/>
        </authorList>
    </citation>
    <scope>NUCLEOTIDE SEQUENCE [LARGE SCALE GENOMIC DNA]</scope>
    <source>
        <strain evidence="2 3">MAE2-X</strain>
    </source>
</reference>
<organism evidence="2 3">
    <name type="scientific">Rhizobium rosettiformans</name>
    <dbReference type="NCBI Taxonomy" id="1368430"/>
    <lineage>
        <taxon>Bacteria</taxon>
        <taxon>Pseudomonadati</taxon>
        <taxon>Pseudomonadota</taxon>
        <taxon>Alphaproteobacteria</taxon>
        <taxon>Hyphomicrobiales</taxon>
        <taxon>Rhizobiaceae</taxon>
        <taxon>Rhizobium/Agrobacterium group</taxon>
        <taxon>Rhizobium</taxon>
    </lineage>
</organism>
<evidence type="ECO:0000313" key="3">
    <source>
        <dbReference type="Proteomes" id="UP000596351"/>
    </source>
</evidence>
<keyword evidence="3" id="KW-1185">Reference proteome</keyword>
<dbReference type="Gene3D" id="3.30.160.160">
    <property type="entry name" value="YegP-like"/>
    <property type="match status" value="1"/>
</dbReference>
<dbReference type="SUPFAM" id="SSF160113">
    <property type="entry name" value="YegP-like"/>
    <property type="match status" value="1"/>
</dbReference>
<evidence type="ECO:0000259" key="1">
    <source>
        <dbReference type="Pfam" id="PF07411"/>
    </source>
</evidence>
<evidence type="ECO:0000313" key="2">
    <source>
        <dbReference type="EMBL" id="QRF52819.1"/>
    </source>
</evidence>
<proteinExistence type="predicted"/>
<dbReference type="EMBL" id="CP032405">
    <property type="protein sequence ID" value="QRF52819.1"/>
    <property type="molecule type" value="Genomic_DNA"/>
</dbReference>
<name>A0ABX7EXR7_9HYPH</name>
<feature type="domain" description="DUF1508" evidence="1">
    <location>
        <begin position="16"/>
        <end position="46"/>
    </location>
</feature>
<dbReference type="Proteomes" id="UP000596351">
    <property type="component" value="Chromosome"/>
</dbReference>
<dbReference type="Pfam" id="PF07411">
    <property type="entry name" value="DUF1508"/>
    <property type="match status" value="1"/>
</dbReference>
<dbReference type="InterPro" id="IPR036913">
    <property type="entry name" value="YegP-like_sf"/>
</dbReference>